<proteinExistence type="predicted"/>
<dbReference type="CDD" id="cd06581">
    <property type="entry name" value="TM_PBP1_LivM_like"/>
    <property type="match status" value="1"/>
</dbReference>
<dbReference type="KEGG" id="bana:BARAN1_1084"/>
<organism evidence="7 8">
    <name type="scientific">Candidatus Bipolaricaulis anaerobius</name>
    <dbReference type="NCBI Taxonomy" id="2026885"/>
    <lineage>
        <taxon>Bacteria</taxon>
        <taxon>Candidatus Bipolaricaulota</taxon>
        <taxon>Candidatus Bipolaricaulia</taxon>
        <taxon>Candidatus Bipolaricaulales</taxon>
        <taxon>Candidatus Bipolaricaulaceae</taxon>
        <taxon>Candidatus Bipolaricaulis</taxon>
    </lineage>
</organism>
<accession>A0A2X3KWZ4</accession>
<evidence type="ECO:0000256" key="3">
    <source>
        <dbReference type="ARBA" id="ARBA00022692"/>
    </source>
</evidence>
<keyword evidence="4 6" id="KW-1133">Transmembrane helix</keyword>
<evidence type="ECO:0000313" key="7">
    <source>
        <dbReference type="EMBL" id="SQD93108.1"/>
    </source>
</evidence>
<evidence type="ECO:0000256" key="5">
    <source>
        <dbReference type="ARBA" id="ARBA00023136"/>
    </source>
</evidence>
<dbReference type="GO" id="GO:0005886">
    <property type="term" value="C:plasma membrane"/>
    <property type="evidence" value="ECO:0007669"/>
    <property type="project" value="UniProtKB-SubCell"/>
</dbReference>
<dbReference type="AlphaFoldDB" id="A0A2X3KWZ4"/>
<feature type="transmembrane region" description="Helical" evidence="6">
    <location>
        <begin position="198"/>
        <end position="220"/>
    </location>
</feature>
<feature type="transmembrane region" description="Helical" evidence="6">
    <location>
        <begin position="30"/>
        <end position="48"/>
    </location>
</feature>
<feature type="transmembrane region" description="Helical" evidence="6">
    <location>
        <begin position="150"/>
        <end position="169"/>
    </location>
</feature>
<sequence>MRIKRLLPYVVGAAIAVTFPLWTGMYQQQVAVTILIYLTLALSWDMLLRSGQLNFGTAGFFGIGSYTAVLLFLNLGVPPLLSIALGGLIAGVVALFLGLAVLRLRGMYFAITTLGVASIFQVVARNIPSLTGGPEGKMLPTAIFRGNVSMAYWLVLGVALLAVVVSEVFERTRVRLALTSMRNNEWVARSSGIDVFKYLVFMFTVTSIIQGIAGGTYAHVYGFVAPEATFHVNFLLLPLAMALLGGIYGTWGPVIGALILGILSEYLKLQIPYGHLLVYGGIIVVVTLFAPHGVVGLVKAGLQKWAAERGPR</sequence>
<keyword evidence="2" id="KW-1003">Cell membrane</keyword>
<dbReference type="PANTHER" id="PTHR30482:SF10">
    <property type="entry name" value="HIGH-AFFINITY BRANCHED-CHAIN AMINO ACID TRANSPORT PROTEIN BRAE"/>
    <property type="match status" value="1"/>
</dbReference>
<reference evidence="8" key="1">
    <citation type="submission" date="2018-05" db="EMBL/GenBank/DDBJ databases">
        <authorList>
            <person name="Hao L."/>
        </authorList>
    </citation>
    <scope>NUCLEOTIDE SEQUENCE [LARGE SCALE GENOMIC DNA]</scope>
</reference>
<dbReference type="Proteomes" id="UP000249818">
    <property type="component" value="Chromosome BARAN1"/>
</dbReference>
<feature type="transmembrane region" description="Helical" evidence="6">
    <location>
        <begin position="55"/>
        <end position="75"/>
    </location>
</feature>
<dbReference type="Pfam" id="PF02653">
    <property type="entry name" value="BPD_transp_2"/>
    <property type="match status" value="1"/>
</dbReference>
<feature type="transmembrane region" description="Helical" evidence="6">
    <location>
        <begin position="240"/>
        <end position="264"/>
    </location>
</feature>
<dbReference type="PANTHER" id="PTHR30482">
    <property type="entry name" value="HIGH-AFFINITY BRANCHED-CHAIN AMINO ACID TRANSPORT SYSTEM PERMEASE"/>
    <property type="match status" value="1"/>
</dbReference>
<evidence type="ECO:0000256" key="4">
    <source>
        <dbReference type="ARBA" id="ARBA00022989"/>
    </source>
</evidence>
<protein>
    <submittedName>
        <fullName evidence="7">ABC-type branched-chain amino acid transport system, permease component</fullName>
    </submittedName>
</protein>
<gene>
    <name evidence="7" type="ORF">BARAN1_1084</name>
</gene>
<feature type="transmembrane region" description="Helical" evidence="6">
    <location>
        <begin position="81"/>
        <end position="102"/>
    </location>
</feature>
<comment type="subcellular location">
    <subcellularLocation>
        <location evidence="1">Cell membrane</location>
        <topology evidence="1">Multi-pass membrane protein</topology>
    </subcellularLocation>
</comment>
<feature type="transmembrane region" description="Helical" evidence="6">
    <location>
        <begin position="276"/>
        <end position="295"/>
    </location>
</feature>
<evidence type="ECO:0000256" key="1">
    <source>
        <dbReference type="ARBA" id="ARBA00004651"/>
    </source>
</evidence>
<dbReference type="GO" id="GO:0015658">
    <property type="term" value="F:branched-chain amino acid transmembrane transporter activity"/>
    <property type="evidence" value="ECO:0007669"/>
    <property type="project" value="InterPro"/>
</dbReference>
<feature type="transmembrane region" description="Helical" evidence="6">
    <location>
        <begin position="109"/>
        <end position="130"/>
    </location>
</feature>
<evidence type="ECO:0000313" key="8">
    <source>
        <dbReference type="Proteomes" id="UP000249818"/>
    </source>
</evidence>
<dbReference type="EMBL" id="LS483254">
    <property type="protein sequence ID" value="SQD93108.1"/>
    <property type="molecule type" value="Genomic_DNA"/>
</dbReference>
<keyword evidence="5 6" id="KW-0472">Membrane</keyword>
<keyword evidence="3 6" id="KW-0812">Transmembrane</keyword>
<evidence type="ECO:0000256" key="2">
    <source>
        <dbReference type="ARBA" id="ARBA00022475"/>
    </source>
</evidence>
<dbReference type="OrthoDB" id="9789927at2"/>
<name>A0A2X3KWZ4_9BACT</name>
<evidence type="ECO:0000256" key="6">
    <source>
        <dbReference type="SAM" id="Phobius"/>
    </source>
</evidence>
<dbReference type="InterPro" id="IPR043428">
    <property type="entry name" value="LivM-like"/>
</dbReference>
<feature type="transmembrane region" description="Helical" evidence="6">
    <location>
        <begin position="7"/>
        <end position="24"/>
    </location>
</feature>
<dbReference type="InterPro" id="IPR001851">
    <property type="entry name" value="ABC_transp_permease"/>
</dbReference>
<keyword evidence="8" id="KW-1185">Reference proteome</keyword>
<dbReference type="RefSeq" id="WP_122031520.1">
    <property type="nucleotide sequence ID" value="NZ_LS483254.1"/>
</dbReference>